<evidence type="ECO:0000313" key="2">
    <source>
        <dbReference type="EMBL" id="KAE8372471.1"/>
    </source>
</evidence>
<reference evidence="2 3" key="1">
    <citation type="submission" date="2019-04" db="EMBL/GenBank/DDBJ databases">
        <title>Friends and foes A comparative genomics studyof 23 Aspergillus species from section Flavi.</title>
        <authorList>
            <consortium name="DOE Joint Genome Institute"/>
            <person name="Kjaerbolling I."/>
            <person name="Vesth T."/>
            <person name="Frisvad J.C."/>
            <person name="Nybo J.L."/>
            <person name="Theobald S."/>
            <person name="Kildgaard S."/>
            <person name="Isbrandt T."/>
            <person name="Kuo A."/>
            <person name="Sato A."/>
            <person name="Lyhne E.K."/>
            <person name="Kogle M.E."/>
            <person name="Wiebenga A."/>
            <person name="Kun R.S."/>
            <person name="Lubbers R.J."/>
            <person name="Makela M.R."/>
            <person name="Barry K."/>
            <person name="Chovatia M."/>
            <person name="Clum A."/>
            <person name="Daum C."/>
            <person name="Haridas S."/>
            <person name="He G."/>
            <person name="LaButti K."/>
            <person name="Lipzen A."/>
            <person name="Mondo S."/>
            <person name="Riley R."/>
            <person name="Salamov A."/>
            <person name="Simmons B.A."/>
            <person name="Magnuson J.K."/>
            <person name="Henrissat B."/>
            <person name="Mortensen U.H."/>
            <person name="Larsen T.O."/>
            <person name="Devries R.P."/>
            <person name="Grigoriev I.V."/>
            <person name="Machida M."/>
            <person name="Baker S.E."/>
            <person name="Andersen M.R."/>
        </authorList>
    </citation>
    <scope>NUCLEOTIDE SEQUENCE [LARGE SCALE GENOMIC DNA]</scope>
    <source>
        <strain evidence="2 3">IBT 29228</strain>
    </source>
</reference>
<name>A0A5N7ARI9_9EURO</name>
<dbReference type="EMBL" id="ML736357">
    <property type="protein sequence ID" value="KAE8372471.1"/>
    <property type="molecule type" value="Genomic_DNA"/>
</dbReference>
<dbReference type="Gene3D" id="3.30.429.10">
    <property type="entry name" value="Macrophage Migration Inhibitory Factor"/>
    <property type="match status" value="1"/>
</dbReference>
<dbReference type="Pfam" id="PF14832">
    <property type="entry name" value="Tautomerase_3"/>
    <property type="match status" value="1"/>
</dbReference>
<organism evidence="2 3">
    <name type="scientific">Aspergillus bertholletiae</name>
    <dbReference type="NCBI Taxonomy" id="1226010"/>
    <lineage>
        <taxon>Eukaryota</taxon>
        <taxon>Fungi</taxon>
        <taxon>Dikarya</taxon>
        <taxon>Ascomycota</taxon>
        <taxon>Pezizomycotina</taxon>
        <taxon>Eurotiomycetes</taxon>
        <taxon>Eurotiomycetidae</taxon>
        <taxon>Eurotiales</taxon>
        <taxon>Aspergillaceae</taxon>
        <taxon>Aspergillus</taxon>
        <taxon>Aspergillus subgen. Circumdati</taxon>
    </lineage>
</organism>
<dbReference type="AlphaFoldDB" id="A0A5N7ARI9"/>
<dbReference type="OrthoDB" id="2129288at2759"/>
<dbReference type="SUPFAM" id="SSF55331">
    <property type="entry name" value="Tautomerase/MIF"/>
    <property type="match status" value="1"/>
</dbReference>
<dbReference type="Proteomes" id="UP000326198">
    <property type="component" value="Unassembled WGS sequence"/>
</dbReference>
<sequence>MPRWIIHHSANLLSAEEKQNLAKTITQIYSRLGLPDFYVHVHFQEQPLTASFIGGEPHSKFVDISVWHLARTMDTQEMKQRFLNAVDAVLNPVFEPKGIDWEYFVTESPKDLWKINGLVPPEIGSEEEKEWKRLNRAVKI</sequence>
<keyword evidence="3" id="KW-1185">Reference proteome</keyword>
<evidence type="ECO:0000259" key="1">
    <source>
        <dbReference type="Pfam" id="PF14832"/>
    </source>
</evidence>
<accession>A0A5N7ARI9</accession>
<dbReference type="InterPro" id="IPR028116">
    <property type="entry name" value="Cis-CaaD-like"/>
</dbReference>
<evidence type="ECO:0000313" key="3">
    <source>
        <dbReference type="Proteomes" id="UP000326198"/>
    </source>
</evidence>
<gene>
    <name evidence="2" type="ORF">BDV26DRAFT_301897</name>
</gene>
<proteinExistence type="predicted"/>
<feature type="domain" description="Tautomerase cis-CaaD-like" evidence="1">
    <location>
        <begin position="1"/>
        <end position="136"/>
    </location>
</feature>
<protein>
    <submittedName>
        <fullName evidence="2">Putative oxalocrotonate tautomerase</fullName>
    </submittedName>
</protein>
<dbReference type="InterPro" id="IPR014347">
    <property type="entry name" value="Tautomerase/MIF_sf"/>
</dbReference>